<reference evidence="1 2" key="1">
    <citation type="submission" date="2019-05" db="EMBL/GenBank/DDBJ databases">
        <title>Emergence of the Ug99 lineage of the wheat stem rust pathogen through somatic hybridization.</title>
        <authorList>
            <person name="Li F."/>
            <person name="Upadhyaya N.M."/>
            <person name="Sperschneider J."/>
            <person name="Matny O."/>
            <person name="Nguyen-Phuc H."/>
            <person name="Mago R."/>
            <person name="Raley C."/>
            <person name="Miller M.E."/>
            <person name="Silverstein K.A.T."/>
            <person name="Henningsen E."/>
            <person name="Hirsch C.D."/>
            <person name="Visser B."/>
            <person name="Pretorius Z.A."/>
            <person name="Steffenson B.J."/>
            <person name="Schwessinger B."/>
            <person name="Dodds P.N."/>
            <person name="Figueroa M."/>
        </authorList>
    </citation>
    <scope>NUCLEOTIDE SEQUENCE [LARGE SCALE GENOMIC DNA]</scope>
    <source>
        <strain evidence="1 2">Ug99</strain>
    </source>
</reference>
<dbReference type="EMBL" id="VDEP01000351">
    <property type="protein sequence ID" value="KAA1097155.1"/>
    <property type="molecule type" value="Genomic_DNA"/>
</dbReference>
<evidence type="ECO:0000313" key="2">
    <source>
        <dbReference type="Proteomes" id="UP000325313"/>
    </source>
</evidence>
<protein>
    <submittedName>
        <fullName evidence="1">Uncharacterized protein</fullName>
    </submittedName>
</protein>
<dbReference type="Proteomes" id="UP000325313">
    <property type="component" value="Unassembled WGS sequence"/>
</dbReference>
<sequence>MRRLEGVTERQLIELPDWSRRASRTNARRTNACCDWETNHESSDNPARQPARADYTRDKFGSPEAMMGLRNLSDKASPSSCLRLACLMNYTFELAMLLTNFNDEAAMLVIAKDLSFNDDSLYVVYLSQPSGAVRRTARRGLRNCPRNGIWRRGIKLPFMSHARRADPSVAKRSEGRFAIRESPIEGRNLGTGAHATWWGME</sequence>
<name>A0A5B0P6N5_PUCGR</name>
<comment type="caution">
    <text evidence="1">The sequence shown here is derived from an EMBL/GenBank/DDBJ whole genome shotgun (WGS) entry which is preliminary data.</text>
</comment>
<accession>A0A5B0P6N5</accession>
<gene>
    <name evidence="1" type="ORF">PGTUg99_009016</name>
</gene>
<organism evidence="1 2">
    <name type="scientific">Puccinia graminis f. sp. tritici</name>
    <dbReference type="NCBI Taxonomy" id="56615"/>
    <lineage>
        <taxon>Eukaryota</taxon>
        <taxon>Fungi</taxon>
        <taxon>Dikarya</taxon>
        <taxon>Basidiomycota</taxon>
        <taxon>Pucciniomycotina</taxon>
        <taxon>Pucciniomycetes</taxon>
        <taxon>Pucciniales</taxon>
        <taxon>Pucciniaceae</taxon>
        <taxon>Puccinia</taxon>
    </lineage>
</organism>
<dbReference type="AlphaFoldDB" id="A0A5B0P6N5"/>
<proteinExistence type="predicted"/>
<evidence type="ECO:0000313" key="1">
    <source>
        <dbReference type="EMBL" id="KAA1097155.1"/>
    </source>
</evidence>